<dbReference type="AlphaFoldDB" id="A0AAW1HFH1"/>
<dbReference type="EMBL" id="JASPKY010001295">
    <property type="protein sequence ID" value="KAK9675064.1"/>
    <property type="molecule type" value="Genomic_DNA"/>
</dbReference>
<name>A0AAW1HFH1_POPJA</name>
<evidence type="ECO:0000313" key="2">
    <source>
        <dbReference type="Proteomes" id="UP001458880"/>
    </source>
</evidence>
<evidence type="ECO:0000313" key="1">
    <source>
        <dbReference type="EMBL" id="KAK9675064.1"/>
    </source>
</evidence>
<dbReference type="Proteomes" id="UP001458880">
    <property type="component" value="Unassembled WGS sequence"/>
</dbReference>
<comment type="caution">
    <text evidence="1">The sequence shown here is derived from an EMBL/GenBank/DDBJ whole genome shotgun (WGS) entry which is preliminary data.</text>
</comment>
<proteinExistence type="predicted"/>
<protein>
    <submittedName>
        <fullName evidence="1">Uncharacterized protein</fullName>
    </submittedName>
</protein>
<reference evidence="1 2" key="1">
    <citation type="journal article" date="2024" name="BMC Genomics">
        <title>De novo assembly and annotation of Popillia japonica's genome with initial clues to its potential as an invasive pest.</title>
        <authorList>
            <person name="Cucini C."/>
            <person name="Boschi S."/>
            <person name="Funari R."/>
            <person name="Cardaioli E."/>
            <person name="Iannotti N."/>
            <person name="Marturano G."/>
            <person name="Paoli F."/>
            <person name="Bruttini M."/>
            <person name="Carapelli A."/>
            <person name="Frati F."/>
            <person name="Nardi F."/>
        </authorList>
    </citation>
    <scope>NUCLEOTIDE SEQUENCE [LARGE SCALE GENOMIC DNA]</scope>
    <source>
        <strain evidence="1">DMR45628</strain>
    </source>
</reference>
<organism evidence="1 2">
    <name type="scientific">Popillia japonica</name>
    <name type="common">Japanese beetle</name>
    <dbReference type="NCBI Taxonomy" id="7064"/>
    <lineage>
        <taxon>Eukaryota</taxon>
        <taxon>Metazoa</taxon>
        <taxon>Ecdysozoa</taxon>
        <taxon>Arthropoda</taxon>
        <taxon>Hexapoda</taxon>
        <taxon>Insecta</taxon>
        <taxon>Pterygota</taxon>
        <taxon>Neoptera</taxon>
        <taxon>Endopterygota</taxon>
        <taxon>Coleoptera</taxon>
        <taxon>Polyphaga</taxon>
        <taxon>Scarabaeiformia</taxon>
        <taxon>Scarabaeidae</taxon>
        <taxon>Rutelinae</taxon>
        <taxon>Popillia</taxon>
    </lineage>
</organism>
<accession>A0AAW1HFH1</accession>
<keyword evidence="2" id="KW-1185">Reference proteome</keyword>
<sequence length="75" mass="8638">MDRKTGHNCAARGCKNRRYHTGKESFFLFPKDIPRCYRKRLILEQDNEVQATIKRVVDEQGTVALSKDQVTKGPS</sequence>
<gene>
    <name evidence="1" type="ORF">QE152_g40677</name>
</gene>